<evidence type="ECO:0000313" key="1">
    <source>
        <dbReference type="Proteomes" id="UP000887580"/>
    </source>
</evidence>
<reference evidence="2" key="1">
    <citation type="submission" date="2022-11" db="UniProtKB">
        <authorList>
            <consortium name="WormBaseParasite"/>
        </authorList>
    </citation>
    <scope>IDENTIFICATION</scope>
</reference>
<organism evidence="1 2">
    <name type="scientific">Panagrolaimus sp. PS1159</name>
    <dbReference type="NCBI Taxonomy" id="55785"/>
    <lineage>
        <taxon>Eukaryota</taxon>
        <taxon>Metazoa</taxon>
        <taxon>Ecdysozoa</taxon>
        <taxon>Nematoda</taxon>
        <taxon>Chromadorea</taxon>
        <taxon>Rhabditida</taxon>
        <taxon>Tylenchina</taxon>
        <taxon>Panagrolaimomorpha</taxon>
        <taxon>Panagrolaimoidea</taxon>
        <taxon>Panagrolaimidae</taxon>
        <taxon>Panagrolaimus</taxon>
    </lineage>
</organism>
<sequence>PPDMPDLIGMVIRFRCYPIVVAADIEKAFMMMKLAEQDRDVFRFLLPIDPEKPITWDNVEVWRYTCPLFGAASSPFHLDCCINKLLDEEKDAVAEELKGNVFVDNTLLGANTPDEAKLKAKASETIFKKANINLRDHISNSPEVSEFMNSTVPESTSFLGVKWKPKEDVIFVNIPHAKTVKKVTKRTVLSFIASIFDPLGIVAPVVFAGKVFLHSLWAAQHKWDTPLNDDELKKWNKFKETTEGKQIKLRRYIFNKNAVRREIYVFVDASEKGIAAVAY</sequence>
<accession>A0AC35F168</accession>
<dbReference type="WBParaSite" id="PS1159_v2.g12749.t1">
    <property type="protein sequence ID" value="PS1159_v2.g12749.t1"/>
    <property type="gene ID" value="PS1159_v2.g12749"/>
</dbReference>
<proteinExistence type="predicted"/>
<protein>
    <submittedName>
        <fullName evidence="2">Reverse transcriptase/retrotransposon-derived protein RNase H-like domain-containing protein</fullName>
    </submittedName>
</protein>
<evidence type="ECO:0000313" key="2">
    <source>
        <dbReference type="WBParaSite" id="PS1159_v2.g12749.t1"/>
    </source>
</evidence>
<dbReference type="Proteomes" id="UP000887580">
    <property type="component" value="Unplaced"/>
</dbReference>
<name>A0AC35F168_9BILA</name>